<comment type="subcellular location">
    <subcellularLocation>
        <location evidence="1">Secreted</location>
    </subcellularLocation>
</comment>
<feature type="non-terminal residue" evidence="6">
    <location>
        <position position="1"/>
    </location>
</feature>
<dbReference type="EMBL" id="KL597191">
    <property type="protein sequence ID" value="KER19509.1"/>
    <property type="molecule type" value="Genomic_DNA"/>
</dbReference>
<dbReference type="STRING" id="6198.A0A074ZWC7"/>
<dbReference type="KEGG" id="ovi:T265_15519"/>
<evidence type="ECO:0000313" key="7">
    <source>
        <dbReference type="Proteomes" id="UP000054324"/>
    </source>
</evidence>
<reference evidence="6 7" key="1">
    <citation type="submission" date="2013-11" db="EMBL/GenBank/DDBJ databases">
        <title>Opisthorchis viverrini - life in the bile duct.</title>
        <authorList>
            <person name="Young N.D."/>
            <person name="Nagarajan N."/>
            <person name="Lin S.J."/>
            <person name="Korhonen P.K."/>
            <person name="Jex A.R."/>
            <person name="Hall R.S."/>
            <person name="Safavi-Hemami H."/>
            <person name="Kaewkong W."/>
            <person name="Bertrand D."/>
            <person name="Gao S."/>
            <person name="Seet Q."/>
            <person name="Wongkham S."/>
            <person name="Teh B.T."/>
            <person name="Wongkham C."/>
            <person name="Intapan P.M."/>
            <person name="Maleewong W."/>
            <person name="Yang X."/>
            <person name="Hu M."/>
            <person name="Wang Z."/>
            <person name="Hofmann A."/>
            <person name="Sternberg P.W."/>
            <person name="Tan P."/>
            <person name="Wang J."/>
            <person name="Gasser R.B."/>
        </authorList>
    </citation>
    <scope>NUCLEOTIDE SEQUENCE [LARGE SCALE GENOMIC DNA]</scope>
</reference>
<dbReference type="InterPro" id="IPR000859">
    <property type="entry name" value="CUB_dom"/>
</dbReference>
<feature type="domain" description="CUB" evidence="5">
    <location>
        <begin position="5"/>
        <end position="122"/>
    </location>
</feature>
<dbReference type="Proteomes" id="UP000054324">
    <property type="component" value="Unassembled WGS sequence"/>
</dbReference>
<dbReference type="PANTHER" id="PTHR24255">
    <property type="entry name" value="COMPLEMENT COMPONENT 1, S SUBCOMPONENT-RELATED"/>
    <property type="match status" value="1"/>
</dbReference>
<dbReference type="GO" id="GO:0072562">
    <property type="term" value="C:blood microparticle"/>
    <property type="evidence" value="ECO:0007669"/>
    <property type="project" value="TreeGrafter"/>
</dbReference>
<evidence type="ECO:0000313" key="6">
    <source>
        <dbReference type="EMBL" id="KER19509.1"/>
    </source>
</evidence>
<keyword evidence="7" id="KW-1185">Reference proteome</keyword>
<evidence type="ECO:0000256" key="1">
    <source>
        <dbReference type="ARBA" id="ARBA00004613"/>
    </source>
</evidence>
<dbReference type="PANTHER" id="PTHR24255:SF27">
    <property type="entry name" value="HAPTOGLOBIN-RELATED PROTEIN"/>
    <property type="match status" value="1"/>
</dbReference>
<evidence type="ECO:0000259" key="5">
    <source>
        <dbReference type="PROSITE" id="PS01180"/>
    </source>
</evidence>
<dbReference type="CTD" id="20329684"/>
<proteinExistence type="predicted"/>
<dbReference type="Pfam" id="PF00431">
    <property type="entry name" value="CUB"/>
    <property type="match status" value="2"/>
</dbReference>
<keyword evidence="2" id="KW-0964">Secreted</keyword>
<evidence type="ECO:0000256" key="4">
    <source>
        <dbReference type="PROSITE-ProRule" id="PRU00059"/>
    </source>
</evidence>
<accession>A0A074ZWC7</accession>
<dbReference type="SMART" id="SM00042">
    <property type="entry name" value="CUB"/>
    <property type="match status" value="1"/>
</dbReference>
<feature type="non-terminal residue" evidence="6">
    <location>
        <position position="181"/>
    </location>
</feature>
<dbReference type="GeneID" id="20329684"/>
<dbReference type="PROSITE" id="PS01180">
    <property type="entry name" value="CUB"/>
    <property type="match status" value="2"/>
</dbReference>
<dbReference type="SUPFAM" id="SSF49854">
    <property type="entry name" value="Spermadhesin, CUB domain"/>
    <property type="match status" value="2"/>
</dbReference>
<protein>
    <recommendedName>
        <fullName evidence="5">CUB domain-containing protein</fullName>
    </recommendedName>
</protein>
<dbReference type="AlphaFoldDB" id="A0A074ZWC7"/>
<feature type="domain" description="CUB" evidence="5">
    <location>
        <begin position="125"/>
        <end position="181"/>
    </location>
</feature>
<evidence type="ECO:0000256" key="2">
    <source>
        <dbReference type="ARBA" id="ARBA00022525"/>
    </source>
</evidence>
<dbReference type="InterPro" id="IPR035914">
    <property type="entry name" value="Sperma_CUB_dom_sf"/>
</dbReference>
<sequence length="181" mass="20357">SERKSVGVCTTNLQAGVITSPNYPQPYPRDLLWAFNIDVPQGCSLRLNFREFRKFSEFNWRLMCFQLGDDYVNITNDTGSFGSWTGSENPPQIQSSATLLVALQTSDDGTLNPGYLANYSQKDRSENEVTRNESFYACCSTLSSGNVTSPGYPNAYPNRLRYTWIIVQPLGCVIQLNFSDF</sequence>
<dbReference type="GO" id="GO:0004252">
    <property type="term" value="F:serine-type endopeptidase activity"/>
    <property type="evidence" value="ECO:0007669"/>
    <property type="project" value="TreeGrafter"/>
</dbReference>
<dbReference type="CDD" id="cd00041">
    <property type="entry name" value="CUB"/>
    <property type="match status" value="2"/>
</dbReference>
<dbReference type="RefSeq" id="XP_009176741.1">
    <property type="nucleotide sequence ID" value="XM_009178477.1"/>
</dbReference>
<gene>
    <name evidence="6" type="ORF">T265_15519</name>
</gene>
<dbReference type="OrthoDB" id="6380398at2759"/>
<name>A0A074ZWC7_OPIVI</name>
<keyword evidence="3" id="KW-1015">Disulfide bond</keyword>
<dbReference type="GO" id="GO:0031638">
    <property type="term" value="P:zymogen activation"/>
    <property type="evidence" value="ECO:0007669"/>
    <property type="project" value="TreeGrafter"/>
</dbReference>
<dbReference type="Gene3D" id="2.60.120.290">
    <property type="entry name" value="Spermadhesin, CUB domain"/>
    <property type="match status" value="2"/>
</dbReference>
<organism evidence="6 7">
    <name type="scientific">Opisthorchis viverrini</name>
    <name type="common">Southeast Asian liver fluke</name>
    <dbReference type="NCBI Taxonomy" id="6198"/>
    <lineage>
        <taxon>Eukaryota</taxon>
        <taxon>Metazoa</taxon>
        <taxon>Spiralia</taxon>
        <taxon>Lophotrochozoa</taxon>
        <taxon>Platyhelminthes</taxon>
        <taxon>Trematoda</taxon>
        <taxon>Digenea</taxon>
        <taxon>Opisthorchiida</taxon>
        <taxon>Opisthorchiata</taxon>
        <taxon>Opisthorchiidae</taxon>
        <taxon>Opisthorchis</taxon>
    </lineage>
</organism>
<evidence type="ECO:0000256" key="3">
    <source>
        <dbReference type="ARBA" id="ARBA00023157"/>
    </source>
</evidence>
<comment type="caution">
    <text evidence="4">Lacks conserved residue(s) required for the propagation of feature annotation.</text>
</comment>